<evidence type="ECO:0000313" key="3">
    <source>
        <dbReference type="Proteomes" id="UP000295662"/>
    </source>
</evidence>
<dbReference type="Pfam" id="PF00480">
    <property type="entry name" value="ROK"/>
    <property type="match status" value="1"/>
</dbReference>
<sequence>MRQKTSDLRQLLASTILHVRSGRATSRTGLARSLEISASTVGIYVDQLIATGHLDESGLEHGSMGRPKRRIQVSGSLGWFAGVEFTASRVQLIGLDFSGKMIEMEEIRLPEDPSIAEVKEIICAGLTRWQSKQALPLLGIGVGAPGLVNSQEGISLRYAFVRGWENVPVRDLLVQKFGVPVMVENNLRAIALAERWFGSHREESNYVVVGARSGFGIACVQGGVLIHGANHAAGEVGLWPWPLAGECTRGELHHWLNAPMAYRRLAGISETAPVPEDLYTAMSSLVNDRGTLWDEVVMDYARVLGCVQLLMDPSVCLLHGPLTALGDRFCQAIMDASLKIAPALGDLRLQLVRSQLGDNAGALGAASLAMETWMPTFI</sequence>
<accession>A0A4R7RYG0</accession>
<dbReference type="SUPFAM" id="SSF46785">
    <property type="entry name" value="Winged helix' DNA-binding domain"/>
    <property type="match status" value="1"/>
</dbReference>
<dbReference type="InterPro" id="IPR036390">
    <property type="entry name" value="WH_DNA-bd_sf"/>
</dbReference>
<dbReference type="Proteomes" id="UP000295662">
    <property type="component" value="Unassembled WGS sequence"/>
</dbReference>
<keyword evidence="2" id="KW-0418">Kinase</keyword>
<dbReference type="Gene3D" id="3.30.420.40">
    <property type="match status" value="2"/>
</dbReference>
<proteinExistence type="inferred from homology"/>
<gene>
    <name evidence="2" type="ORF">EI77_02102</name>
</gene>
<protein>
    <submittedName>
        <fullName evidence="2">Putative NBD/HSP70 family sugar kinase</fullName>
    </submittedName>
</protein>
<dbReference type="RefSeq" id="WP_133795179.1">
    <property type="nucleotide sequence ID" value="NZ_SOCA01000003.1"/>
</dbReference>
<organism evidence="2 3">
    <name type="scientific">Prosthecobacter fusiformis</name>
    <dbReference type="NCBI Taxonomy" id="48464"/>
    <lineage>
        <taxon>Bacteria</taxon>
        <taxon>Pseudomonadati</taxon>
        <taxon>Verrucomicrobiota</taxon>
        <taxon>Verrucomicrobiia</taxon>
        <taxon>Verrucomicrobiales</taxon>
        <taxon>Verrucomicrobiaceae</taxon>
        <taxon>Prosthecobacter</taxon>
    </lineage>
</organism>
<evidence type="ECO:0000313" key="2">
    <source>
        <dbReference type="EMBL" id="TDU70984.1"/>
    </source>
</evidence>
<comment type="caution">
    <text evidence="2">The sequence shown here is derived from an EMBL/GenBank/DDBJ whole genome shotgun (WGS) entry which is preliminary data.</text>
</comment>
<dbReference type="Gene3D" id="1.10.10.10">
    <property type="entry name" value="Winged helix-like DNA-binding domain superfamily/Winged helix DNA-binding domain"/>
    <property type="match status" value="1"/>
</dbReference>
<evidence type="ECO:0000256" key="1">
    <source>
        <dbReference type="ARBA" id="ARBA00006479"/>
    </source>
</evidence>
<dbReference type="AlphaFoldDB" id="A0A4R7RYG0"/>
<dbReference type="PANTHER" id="PTHR18964">
    <property type="entry name" value="ROK (REPRESSOR, ORF, KINASE) FAMILY"/>
    <property type="match status" value="1"/>
</dbReference>
<dbReference type="GO" id="GO:0016301">
    <property type="term" value="F:kinase activity"/>
    <property type="evidence" value="ECO:0007669"/>
    <property type="project" value="UniProtKB-KW"/>
</dbReference>
<dbReference type="OrthoDB" id="9796533at2"/>
<reference evidence="2 3" key="1">
    <citation type="submission" date="2019-03" db="EMBL/GenBank/DDBJ databases">
        <title>Genomic Encyclopedia of Archaeal and Bacterial Type Strains, Phase II (KMG-II): from individual species to whole genera.</title>
        <authorList>
            <person name="Goeker M."/>
        </authorList>
    </citation>
    <scope>NUCLEOTIDE SEQUENCE [LARGE SCALE GENOMIC DNA]</scope>
    <source>
        <strain evidence="2 3">ATCC 25309</strain>
    </source>
</reference>
<name>A0A4R7RYG0_9BACT</name>
<dbReference type="InterPro" id="IPR000600">
    <property type="entry name" value="ROK"/>
</dbReference>
<dbReference type="InterPro" id="IPR036388">
    <property type="entry name" value="WH-like_DNA-bd_sf"/>
</dbReference>
<dbReference type="InterPro" id="IPR043129">
    <property type="entry name" value="ATPase_NBD"/>
</dbReference>
<dbReference type="EMBL" id="SOCA01000003">
    <property type="protein sequence ID" value="TDU70984.1"/>
    <property type="molecule type" value="Genomic_DNA"/>
</dbReference>
<keyword evidence="3" id="KW-1185">Reference proteome</keyword>
<dbReference type="CDD" id="cd23763">
    <property type="entry name" value="ASKHA_ATPase_ROK"/>
    <property type="match status" value="1"/>
</dbReference>
<dbReference type="PANTHER" id="PTHR18964:SF149">
    <property type="entry name" value="BIFUNCTIONAL UDP-N-ACETYLGLUCOSAMINE 2-EPIMERASE_N-ACETYLMANNOSAMINE KINASE"/>
    <property type="match status" value="1"/>
</dbReference>
<keyword evidence="2" id="KW-0808">Transferase</keyword>
<comment type="similarity">
    <text evidence="1">Belongs to the ROK (NagC/XylR) family.</text>
</comment>
<dbReference type="SUPFAM" id="SSF53067">
    <property type="entry name" value="Actin-like ATPase domain"/>
    <property type="match status" value="1"/>
</dbReference>